<dbReference type="RefSeq" id="WP_344145746.1">
    <property type="nucleotide sequence ID" value="NZ_BAABIK010000016.1"/>
</dbReference>
<dbReference type="PANTHER" id="PTHR47814">
    <property type="entry name" value="PEPTIDYL-TRNA HYDROLASE ARFB"/>
    <property type="match status" value="1"/>
</dbReference>
<dbReference type="SUPFAM" id="SSF75620">
    <property type="entry name" value="Release factor"/>
    <property type="match status" value="1"/>
</dbReference>
<dbReference type="InterPro" id="IPR045853">
    <property type="entry name" value="Pep_chain_release_fac_I_sf"/>
</dbReference>
<sequence length="149" mass="16268">MSAPGRGPGASRRGEPPVELREAELAWRFTRSGGPGGQHANTADTRVSLSLDVAATESLTGDQRERALRRLSGRLNGTVLTVTVDEHRSQLRNRELARERLAARLAAAAAPGPRSRRATRPTRGSTERRLAAKKRRSQVKRMRGRGGED</sequence>
<reference evidence="5" key="1">
    <citation type="journal article" date="2019" name="Int. J. Syst. Evol. Microbiol.">
        <title>The Global Catalogue of Microorganisms (GCM) 10K type strain sequencing project: providing services to taxonomists for standard genome sequencing and annotation.</title>
        <authorList>
            <consortium name="The Broad Institute Genomics Platform"/>
            <consortium name="The Broad Institute Genome Sequencing Center for Infectious Disease"/>
            <person name="Wu L."/>
            <person name="Ma J."/>
        </authorList>
    </citation>
    <scope>NUCLEOTIDE SEQUENCE [LARGE SCALE GENOMIC DNA]</scope>
    <source>
        <strain evidence="5">JCM 18123</strain>
    </source>
</reference>
<dbReference type="EMBL" id="BAABIK010000016">
    <property type="protein sequence ID" value="GAA4945183.1"/>
    <property type="molecule type" value="Genomic_DNA"/>
</dbReference>
<name>A0ABP9GSC8_9ACTN</name>
<feature type="compositionally biased region" description="Basic residues" evidence="2">
    <location>
        <begin position="131"/>
        <end position="149"/>
    </location>
</feature>
<dbReference type="NCBIfam" id="NF006718">
    <property type="entry name" value="PRK09256.1"/>
    <property type="match status" value="1"/>
</dbReference>
<evidence type="ECO:0000313" key="4">
    <source>
        <dbReference type="EMBL" id="GAA4945183.1"/>
    </source>
</evidence>
<gene>
    <name evidence="4" type="primary">arfB</name>
    <name evidence="4" type="ORF">GCM10023224_30510</name>
</gene>
<feature type="region of interest" description="Disordered" evidence="2">
    <location>
        <begin position="105"/>
        <end position="149"/>
    </location>
</feature>
<proteinExistence type="inferred from homology"/>
<dbReference type="GO" id="GO:0016787">
    <property type="term" value="F:hydrolase activity"/>
    <property type="evidence" value="ECO:0007669"/>
    <property type="project" value="UniProtKB-KW"/>
</dbReference>
<comment type="similarity">
    <text evidence="1">Belongs to the prokaryotic/mitochondrial release factor family.</text>
</comment>
<evidence type="ECO:0000313" key="5">
    <source>
        <dbReference type="Proteomes" id="UP001499993"/>
    </source>
</evidence>
<evidence type="ECO:0000259" key="3">
    <source>
        <dbReference type="Pfam" id="PF00472"/>
    </source>
</evidence>
<keyword evidence="5" id="KW-1185">Reference proteome</keyword>
<protein>
    <submittedName>
        <fullName evidence="4">Alternative ribosome rescue aminoacyl-tRNA hydrolase ArfB</fullName>
    </submittedName>
</protein>
<accession>A0ABP9GSC8</accession>
<feature type="domain" description="Prokaryotic-type class I peptide chain release factors" evidence="3">
    <location>
        <begin position="18"/>
        <end position="143"/>
    </location>
</feature>
<evidence type="ECO:0000256" key="2">
    <source>
        <dbReference type="SAM" id="MobiDB-lite"/>
    </source>
</evidence>
<evidence type="ECO:0000256" key="1">
    <source>
        <dbReference type="ARBA" id="ARBA00010835"/>
    </source>
</evidence>
<dbReference type="Proteomes" id="UP001499993">
    <property type="component" value="Unassembled WGS sequence"/>
</dbReference>
<dbReference type="PANTHER" id="PTHR47814:SF1">
    <property type="entry name" value="PEPTIDYL-TRNA HYDROLASE ARFB"/>
    <property type="match status" value="1"/>
</dbReference>
<dbReference type="Pfam" id="PF00472">
    <property type="entry name" value="RF-1"/>
    <property type="match status" value="1"/>
</dbReference>
<organism evidence="4 5">
    <name type="scientific">Streptomonospora halophila</name>
    <dbReference type="NCBI Taxonomy" id="427369"/>
    <lineage>
        <taxon>Bacteria</taxon>
        <taxon>Bacillati</taxon>
        <taxon>Actinomycetota</taxon>
        <taxon>Actinomycetes</taxon>
        <taxon>Streptosporangiales</taxon>
        <taxon>Nocardiopsidaceae</taxon>
        <taxon>Streptomonospora</taxon>
    </lineage>
</organism>
<keyword evidence="4" id="KW-0378">Hydrolase</keyword>
<dbReference type="InterPro" id="IPR000352">
    <property type="entry name" value="Pep_chain_release_fac_I"/>
</dbReference>
<dbReference type="Gene3D" id="3.30.160.20">
    <property type="match status" value="1"/>
</dbReference>
<comment type="caution">
    <text evidence="4">The sequence shown here is derived from an EMBL/GenBank/DDBJ whole genome shotgun (WGS) entry which is preliminary data.</text>
</comment>